<comment type="subcellular location">
    <subcellularLocation>
        <location evidence="1">Membrane</location>
        <topology evidence="1">Multi-pass membrane protein</topology>
    </subcellularLocation>
</comment>
<dbReference type="PRINTS" id="PR00081">
    <property type="entry name" value="GDHRDH"/>
</dbReference>
<keyword evidence="3 6" id="KW-0812">Transmembrane</keyword>
<reference evidence="7 8" key="1">
    <citation type="submission" date="2015-01" db="EMBL/GenBank/DDBJ databases">
        <title>The Genome Sequence of Cladophialophora immunda CBS83496.</title>
        <authorList>
            <consortium name="The Broad Institute Genomics Platform"/>
            <person name="Cuomo C."/>
            <person name="de Hoog S."/>
            <person name="Gorbushina A."/>
            <person name="Stielow B."/>
            <person name="Teixiera M."/>
            <person name="Abouelleil A."/>
            <person name="Chapman S.B."/>
            <person name="Priest M."/>
            <person name="Young S.K."/>
            <person name="Wortman J."/>
            <person name="Nusbaum C."/>
            <person name="Birren B."/>
        </authorList>
    </citation>
    <scope>NUCLEOTIDE SEQUENCE [LARGE SCALE GENOMIC DNA]</scope>
    <source>
        <strain evidence="7 8">CBS 83496</strain>
    </source>
</reference>
<dbReference type="Gene3D" id="3.40.50.720">
    <property type="entry name" value="NAD(P)-binding Rossmann-like Domain"/>
    <property type="match status" value="1"/>
</dbReference>
<dbReference type="InterPro" id="IPR010573">
    <property type="entry name" value="MFS_Str1/Tri12-like"/>
</dbReference>
<protein>
    <recommendedName>
        <fullName evidence="9">Major facilitator superfamily (MFS) profile domain-containing protein</fullName>
    </recommendedName>
</protein>
<dbReference type="EMBL" id="KN847042">
    <property type="protein sequence ID" value="KIW30533.1"/>
    <property type="molecule type" value="Genomic_DNA"/>
</dbReference>
<feature type="transmembrane region" description="Helical" evidence="6">
    <location>
        <begin position="422"/>
        <end position="445"/>
    </location>
</feature>
<feature type="transmembrane region" description="Helical" evidence="6">
    <location>
        <begin position="361"/>
        <end position="378"/>
    </location>
</feature>
<dbReference type="InterPro" id="IPR036259">
    <property type="entry name" value="MFS_trans_sf"/>
</dbReference>
<dbReference type="AlphaFoldDB" id="A0A0D2CHH5"/>
<name>A0A0D2CHH5_9EURO</name>
<organism evidence="7 8">
    <name type="scientific">Cladophialophora immunda</name>
    <dbReference type="NCBI Taxonomy" id="569365"/>
    <lineage>
        <taxon>Eukaryota</taxon>
        <taxon>Fungi</taxon>
        <taxon>Dikarya</taxon>
        <taxon>Ascomycota</taxon>
        <taxon>Pezizomycotina</taxon>
        <taxon>Eurotiomycetes</taxon>
        <taxon>Chaetothyriomycetidae</taxon>
        <taxon>Chaetothyriales</taxon>
        <taxon>Herpotrichiellaceae</taxon>
        <taxon>Cladophialophora</taxon>
    </lineage>
</organism>
<dbReference type="Proteomes" id="UP000054466">
    <property type="component" value="Unassembled WGS sequence"/>
</dbReference>
<dbReference type="CDD" id="cd05233">
    <property type="entry name" value="SDR_c"/>
    <property type="match status" value="1"/>
</dbReference>
<dbReference type="PANTHER" id="PTHR23501:SF109">
    <property type="entry name" value="MAJOR FACILITATOR SUPERFAMILY (MFS) PROFILE DOMAIN-CONTAINING PROTEIN-RELATED"/>
    <property type="match status" value="1"/>
</dbReference>
<evidence type="ECO:0000256" key="5">
    <source>
        <dbReference type="ARBA" id="ARBA00023136"/>
    </source>
</evidence>
<dbReference type="SUPFAM" id="SSF103473">
    <property type="entry name" value="MFS general substrate transporter"/>
    <property type="match status" value="1"/>
</dbReference>
<dbReference type="SUPFAM" id="SSF51735">
    <property type="entry name" value="NAD(P)-binding Rossmann-fold domains"/>
    <property type="match status" value="1"/>
</dbReference>
<keyword evidence="4 6" id="KW-1133">Transmembrane helix</keyword>
<feature type="transmembrane region" description="Helical" evidence="6">
    <location>
        <begin position="390"/>
        <end position="410"/>
    </location>
</feature>
<proteinExistence type="predicted"/>
<dbReference type="GO" id="GO:0005886">
    <property type="term" value="C:plasma membrane"/>
    <property type="evidence" value="ECO:0007669"/>
    <property type="project" value="TreeGrafter"/>
</dbReference>
<evidence type="ECO:0000256" key="1">
    <source>
        <dbReference type="ARBA" id="ARBA00004141"/>
    </source>
</evidence>
<keyword evidence="5 6" id="KW-0472">Membrane</keyword>
<sequence>MDLLKGGTAVIIGAASGIGQAAAIAFARDGCKKVMIGDINVDGLAERKRLIQEQYPDTVVETAAIDVVDESSVEAFHQEAASRFGRIDFAANSAGYGDGIVACRAQTMNTLIGANVMLGLSAGVHTCYALIIGEICSHKHKFIGVVLVLVPNVVATGFGAYIALDLAHNASWRWVYYIFIMMMSASIALQYVFYRPPNFRQLHGDDRTRWEEVKRIDWVGLFFLVAGLVLFLLGISWGGQPLPWSSTRVLGLVISGGITLIVFGLWEGFSNTTNPLVPMHFFKDLRGFVVLCLISSVCGTVYLATAIIWPSQVAVIYSGTITSWQHIAWASLTNANYHCVRCLVGMIFIGPFVGIIKHVRIQFIVLMSICVAFLGGLVSCNPHNFGQSAAFFFLAAMPLGIMEMTARLLVQMDSNDADLGTVFSIVFLIKSASGSIFTSVFIAILNNKLPAELKKYVIPAALQAGLPQSSLTALAGAVTSGNSTLLTHVPGMDTAIEAAVGSGLATAYAAAYAYVYYAAVALPKNYDPLFNDHISRKIYKSGQNDAPTQ</sequence>
<dbReference type="InterPro" id="IPR002347">
    <property type="entry name" value="SDR_fam"/>
</dbReference>
<keyword evidence="2" id="KW-0813">Transport</keyword>
<dbReference type="GO" id="GO:0022857">
    <property type="term" value="F:transmembrane transporter activity"/>
    <property type="evidence" value="ECO:0007669"/>
    <property type="project" value="InterPro"/>
</dbReference>
<feature type="transmembrane region" description="Helical" evidence="6">
    <location>
        <begin position="249"/>
        <end position="266"/>
    </location>
</feature>
<feature type="transmembrane region" description="Helical" evidence="6">
    <location>
        <begin position="215"/>
        <end position="237"/>
    </location>
</feature>
<evidence type="ECO:0008006" key="9">
    <source>
        <dbReference type="Google" id="ProtNLM"/>
    </source>
</evidence>
<dbReference type="GeneID" id="27345466"/>
<gene>
    <name evidence="7" type="ORF">PV07_06272</name>
</gene>
<feature type="transmembrane region" description="Helical" evidence="6">
    <location>
        <begin position="287"/>
        <end position="309"/>
    </location>
</feature>
<feature type="transmembrane region" description="Helical" evidence="6">
    <location>
        <begin position="6"/>
        <end position="27"/>
    </location>
</feature>
<evidence type="ECO:0000256" key="4">
    <source>
        <dbReference type="ARBA" id="ARBA00022989"/>
    </source>
</evidence>
<feature type="transmembrane region" description="Helical" evidence="6">
    <location>
        <begin position="339"/>
        <end position="355"/>
    </location>
</feature>
<evidence type="ECO:0000313" key="7">
    <source>
        <dbReference type="EMBL" id="KIW30533.1"/>
    </source>
</evidence>
<feature type="transmembrane region" description="Helical" evidence="6">
    <location>
        <begin position="174"/>
        <end position="194"/>
    </location>
</feature>
<evidence type="ECO:0000256" key="3">
    <source>
        <dbReference type="ARBA" id="ARBA00022692"/>
    </source>
</evidence>
<keyword evidence="8" id="KW-1185">Reference proteome</keyword>
<dbReference type="RefSeq" id="XP_016250749.1">
    <property type="nucleotide sequence ID" value="XM_016393230.1"/>
</dbReference>
<dbReference type="HOGENOM" id="CLU_000960_25_2_1"/>
<evidence type="ECO:0000313" key="8">
    <source>
        <dbReference type="Proteomes" id="UP000054466"/>
    </source>
</evidence>
<dbReference type="OrthoDB" id="4144244at2759"/>
<evidence type="ECO:0000256" key="6">
    <source>
        <dbReference type="SAM" id="Phobius"/>
    </source>
</evidence>
<accession>A0A0D2CHH5</accession>
<dbReference type="Pfam" id="PF06609">
    <property type="entry name" value="TRI12"/>
    <property type="match status" value="1"/>
</dbReference>
<evidence type="ECO:0000256" key="2">
    <source>
        <dbReference type="ARBA" id="ARBA00022448"/>
    </source>
</evidence>
<feature type="transmembrane region" description="Helical" evidence="6">
    <location>
        <begin position="142"/>
        <end position="162"/>
    </location>
</feature>
<dbReference type="InterPro" id="IPR036291">
    <property type="entry name" value="NAD(P)-bd_dom_sf"/>
</dbReference>
<dbReference type="PANTHER" id="PTHR23501">
    <property type="entry name" value="MAJOR FACILITATOR SUPERFAMILY"/>
    <property type="match status" value="1"/>
</dbReference>
<dbReference type="VEuPathDB" id="FungiDB:PV07_06272"/>